<dbReference type="Gene3D" id="2.180.10.10">
    <property type="entry name" value="RHS repeat-associated core"/>
    <property type="match status" value="2"/>
</dbReference>
<sequence length="1284" mass="142032">MNSFASASNSSFTQAGNFIGAAQGGVDPRTGIFSANMPIASLAGNSGLGPEIELALSYSPFSQTNPYGFGIGCTLGFSYYIYETRTLYMSTGEQYKIVEDLNKNTVTVSQKRLNSFDFVKVNKNGAWVYQIIDKSGEIQELRGVGDDYFPMTITSPSNRRIELSWTNQGAPRLIEIRDESTVLCHFTYGSSVIADVLPGTSKNYQIIFEYQNGFLTALTNTALVDDTGKTAPWKLGYNTDGMLTSLASPTGYTQAVKYNMAAIAMPESSKLPPLPAVTSYTETPGFGQPVMRKVYGYNLSQGHSYTGANNRQITSWTPNDDVLMSTAWYPEGNDYYYTYGSVEQQLGNNDEVLLTTERTFNSLHLQIREKTIQENCITDTRIEYPLLAGKNVDGQPSKYQLPTRQSSTWEDLSLPEGQRSRTEITESESDDAGNPVWEKAADGTVTITEYYPAAGEGDLCPADPHGFTLYTKSKKVIPAPSDFDDVPVMETRYTYTKVVSSQQEDPAAYAVLQTSEQHFSDATLRSEKKSHYITDIGSPHFGRVAGMDATIYEGEEEYTSSAAFTYALNGESLDQTATFSSFDKLAPFSVLRNQCRFTGQVSAETDRQKNLTEYKYDLLGRLLEKVMDAGTQYVNKQTTSYHLSTSKITTQRKDNSGNIQWQYFDGMGRVIRETRNTAAGNTSEFSYLSNTYDLLGRLASSQSEDRMSVSSAPDGRVRVVADELYDNWGQNFRTRLSSKQIEVKRLDPVTLQAEGQYQTEDKEAQPLGKQVATLNVQQLPIKIEQIDSAGNVYSTVTKEYDGAQRLRVETDALGRQVSYEYDIWDRVISQTLPDGSVVRKTYAPFSNKELAVTISITAPGGEEQIIGTREYDSLFRLVENSCGGRVQRLTYEGSSPVPNEVETPAGDTLSCQYIAELDNSLASVMAKNSGLTQTRQYDPLTGNMITATDSSQGNMAKALSYSPEGKLIEEAFTPQTGDARSMSYTWSVMGKVESCTDVGGAVQTYQYDEYGRPVKIEDPAATVVVEYDSYGRKVAQTATDKATGNSQTTALTLDDFSRETKRVVTASVNGQQQEVMTITQAFNVNSQVEQRITSQAGVTLREETYEYDERNRLVDYTCEGTQCPQDSYGNTLERQTFTFDHLSNVTQCITTSPAGEDIATYIFANPQDPCQLTAVTHTLTTVYPARIDLQYDANGRMIVDEAGRTLTYDAFGRLSSVNTQENESSIYGYDGNNTLVTQTINDSDTHQLYYKGGILTNEVMPDSGSQVRYVKVGSNCAGVVQDEL</sequence>
<dbReference type="Proteomes" id="UP001558101">
    <property type="component" value="Unassembled WGS sequence"/>
</dbReference>
<evidence type="ECO:0008006" key="4">
    <source>
        <dbReference type="Google" id="ProtNLM"/>
    </source>
</evidence>
<dbReference type="EMBL" id="JBFQXQ010000001">
    <property type="protein sequence ID" value="MEX3172682.1"/>
    <property type="molecule type" value="Genomic_DNA"/>
</dbReference>
<dbReference type="NCBIfam" id="TIGR01643">
    <property type="entry name" value="YD_repeat_2x"/>
    <property type="match status" value="2"/>
</dbReference>
<accession>A0ABV3ULK0</accession>
<evidence type="ECO:0000256" key="1">
    <source>
        <dbReference type="SAM" id="MobiDB-lite"/>
    </source>
</evidence>
<dbReference type="PANTHER" id="PTHR32305:SF15">
    <property type="entry name" value="PROTEIN RHSA-RELATED"/>
    <property type="match status" value="1"/>
</dbReference>
<name>A0ABV3ULK0_9GAMM</name>
<reference evidence="2 3" key="1">
    <citation type="submission" date="2024-07" db="EMBL/GenBank/DDBJ databases">
        <title>Genomes of novel Serratia strains from suburban soil.</title>
        <authorList>
            <person name="Markert E.X."/>
            <person name="Severe K."/>
            <person name="Severe L."/>
            <person name="Twing K.I."/>
            <person name="Ward L.M."/>
        </authorList>
    </citation>
    <scope>NUCLEOTIDE SEQUENCE [LARGE SCALE GENOMIC DNA]</scope>
    <source>
        <strain evidence="2 3">3C-UT</strain>
    </source>
</reference>
<dbReference type="RefSeq" id="WP_261413570.1">
    <property type="nucleotide sequence ID" value="NZ_CAMKID010000002.1"/>
</dbReference>
<dbReference type="InterPro" id="IPR031325">
    <property type="entry name" value="RHS_repeat"/>
</dbReference>
<dbReference type="InterPro" id="IPR006530">
    <property type="entry name" value="YD"/>
</dbReference>
<feature type="region of interest" description="Disordered" evidence="1">
    <location>
        <begin position="393"/>
        <end position="435"/>
    </location>
</feature>
<gene>
    <name evidence="2" type="ORF">AB4M04_11355</name>
</gene>
<dbReference type="InterPro" id="IPR050708">
    <property type="entry name" value="T6SS_VgrG/RHS"/>
</dbReference>
<proteinExistence type="predicted"/>
<dbReference type="Pfam" id="PF05593">
    <property type="entry name" value="RHS_repeat"/>
    <property type="match status" value="1"/>
</dbReference>
<dbReference type="PANTHER" id="PTHR32305">
    <property type="match status" value="1"/>
</dbReference>
<feature type="compositionally biased region" description="Polar residues" evidence="1">
    <location>
        <begin position="397"/>
        <end position="410"/>
    </location>
</feature>
<organism evidence="2 3">
    <name type="scientific">Serratia quinivorans</name>
    <dbReference type="NCBI Taxonomy" id="137545"/>
    <lineage>
        <taxon>Bacteria</taxon>
        <taxon>Pseudomonadati</taxon>
        <taxon>Pseudomonadota</taxon>
        <taxon>Gammaproteobacteria</taxon>
        <taxon>Enterobacterales</taxon>
        <taxon>Yersiniaceae</taxon>
        <taxon>Serratia</taxon>
    </lineage>
</organism>
<protein>
    <recommendedName>
        <fullName evidence="4">Cell wall-associated polypeptide CWBP200</fullName>
    </recommendedName>
</protein>
<evidence type="ECO:0000313" key="2">
    <source>
        <dbReference type="EMBL" id="MEX3172682.1"/>
    </source>
</evidence>
<comment type="caution">
    <text evidence="2">The sequence shown here is derived from an EMBL/GenBank/DDBJ whole genome shotgun (WGS) entry which is preliminary data.</text>
</comment>
<evidence type="ECO:0000313" key="3">
    <source>
        <dbReference type="Proteomes" id="UP001558101"/>
    </source>
</evidence>
<keyword evidence="3" id="KW-1185">Reference proteome</keyword>